<evidence type="ECO:0000256" key="4">
    <source>
        <dbReference type="ARBA" id="ARBA00022692"/>
    </source>
</evidence>
<keyword evidence="7 11" id="KW-0443">Lipid metabolism</keyword>
<dbReference type="OrthoDB" id="45383at2157"/>
<dbReference type="eggNOG" id="arCOG04106">
    <property type="taxonomic scope" value="Archaea"/>
</dbReference>
<dbReference type="RefSeq" id="WP_013683379.1">
    <property type="nucleotide sequence ID" value="NC_015320.1"/>
</dbReference>
<sequence>MLILIAKTIWLLLPAYTPNNFAVVFGGGTPIDLGKNFVDGKRILGNGKTIRGFVAGVSGGLLVAHIQLFIEKFVGVELFSSLEYSTFLLLAFSLSFGSLCGDAFGSFIKRRFGVERGASFPILDQLGFLVFALLLASRVEGFEKLYTSEVIIAGLILTPLLHLVTNIIAYKLGLKEVPW</sequence>
<feature type="transmembrane region" description="Helical" evidence="11">
    <location>
        <begin position="82"/>
        <end position="108"/>
    </location>
</feature>
<evidence type="ECO:0000313" key="13">
    <source>
        <dbReference type="Proteomes" id="UP000008136"/>
    </source>
</evidence>
<keyword evidence="9 11" id="KW-0594">Phospholipid biosynthesis</keyword>
<dbReference type="GO" id="GO:0046474">
    <property type="term" value="P:glycerophospholipid biosynthetic process"/>
    <property type="evidence" value="ECO:0007669"/>
    <property type="project" value="UniProtKB-UniRule"/>
</dbReference>
<comment type="pathway">
    <text evidence="11">Membrane lipid metabolism; glycerophospholipid metabolism.</text>
</comment>
<feature type="transmembrane region" description="Helical" evidence="11">
    <location>
        <begin position="50"/>
        <end position="70"/>
    </location>
</feature>
<evidence type="ECO:0000256" key="10">
    <source>
        <dbReference type="ARBA" id="ARBA00023264"/>
    </source>
</evidence>
<dbReference type="EC" id="2.7.7.67" evidence="11"/>
<evidence type="ECO:0000256" key="8">
    <source>
        <dbReference type="ARBA" id="ARBA00023136"/>
    </source>
</evidence>
<evidence type="ECO:0000313" key="12">
    <source>
        <dbReference type="EMBL" id="AEA46707.1"/>
    </source>
</evidence>
<dbReference type="PANTHER" id="PTHR39650">
    <property type="entry name" value="CDP-ARCHAEOL SYNTHASE"/>
    <property type="match status" value="1"/>
</dbReference>
<feature type="transmembrane region" description="Helical" evidence="11">
    <location>
        <begin position="120"/>
        <end position="139"/>
    </location>
</feature>
<comment type="subcellular location">
    <subcellularLocation>
        <location evidence="11">Cell membrane</location>
        <topology evidence="11">Multi-pass membrane protein</topology>
    </subcellularLocation>
</comment>
<dbReference type="NCBIfam" id="NF003114">
    <property type="entry name" value="PRK04032.1"/>
    <property type="match status" value="1"/>
</dbReference>
<dbReference type="Proteomes" id="UP000008136">
    <property type="component" value="Chromosome"/>
</dbReference>
<keyword evidence="13" id="KW-1185">Reference proteome</keyword>
<comment type="catalytic activity">
    <reaction evidence="11">
        <text>2,3-bis-O-(geranylgeranyl)-sn-glycerol 1-phosphate + CTP + H(+) = CDP-2,3-bis-O-(geranylgeranyl)-sn-glycerol + diphosphate</text>
        <dbReference type="Rhea" id="RHEA:25690"/>
        <dbReference type="ChEBI" id="CHEBI:15378"/>
        <dbReference type="ChEBI" id="CHEBI:33019"/>
        <dbReference type="ChEBI" id="CHEBI:37563"/>
        <dbReference type="ChEBI" id="CHEBI:58837"/>
        <dbReference type="ChEBI" id="CHEBI:58838"/>
        <dbReference type="EC" id="2.7.7.67"/>
    </reaction>
</comment>
<evidence type="ECO:0000256" key="1">
    <source>
        <dbReference type="ARBA" id="ARBA00022475"/>
    </source>
</evidence>
<comment type="similarity">
    <text evidence="11">Belongs to the CDP-archaeol synthase family.</text>
</comment>
<dbReference type="PANTHER" id="PTHR39650:SF1">
    <property type="entry name" value="CDP-ARCHAEOL SYNTHASE"/>
    <property type="match status" value="1"/>
</dbReference>
<dbReference type="AlphaFoldDB" id="F2KR70"/>
<evidence type="ECO:0000256" key="9">
    <source>
        <dbReference type="ARBA" id="ARBA00023209"/>
    </source>
</evidence>
<protein>
    <recommendedName>
        <fullName evidence="11">CDP-archaeol synthase</fullName>
        <ecNumber evidence="11">2.7.7.67</ecNumber>
    </recommendedName>
    <alternativeName>
        <fullName evidence="11">CDP-2,3-bis-(O-geranylgeranyl)-sn-glycerol synthase</fullName>
    </alternativeName>
</protein>
<feature type="transmembrane region" description="Helical" evidence="11">
    <location>
        <begin position="151"/>
        <end position="170"/>
    </location>
</feature>
<dbReference type="UniPathway" id="UPA00940"/>
<organism evidence="12 13">
    <name type="scientific">Archaeoglobus veneficus (strain DSM 11195 / SNP6)</name>
    <dbReference type="NCBI Taxonomy" id="693661"/>
    <lineage>
        <taxon>Archaea</taxon>
        <taxon>Methanobacteriati</taxon>
        <taxon>Methanobacteriota</taxon>
        <taxon>Archaeoglobi</taxon>
        <taxon>Archaeoglobales</taxon>
        <taxon>Archaeoglobaceae</taxon>
        <taxon>Archaeoglobus</taxon>
    </lineage>
</organism>
<dbReference type="HAMAP" id="MF_01117">
    <property type="entry name" value="CDP_archaeol_synth"/>
    <property type="match status" value="1"/>
</dbReference>
<dbReference type="InterPro" id="IPR032690">
    <property type="entry name" value="CarS"/>
</dbReference>
<keyword evidence="2 11" id="KW-0444">Lipid biosynthesis</keyword>
<dbReference type="STRING" id="693661.Arcve_0687"/>
<dbReference type="Pfam" id="PF01864">
    <property type="entry name" value="CarS-like"/>
    <property type="match status" value="1"/>
</dbReference>
<evidence type="ECO:0000256" key="7">
    <source>
        <dbReference type="ARBA" id="ARBA00023098"/>
    </source>
</evidence>
<evidence type="ECO:0000256" key="2">
    <source>
        <dbReference type="ARBA" id="ARBA00022516"/>
    </source>
</evidence>
<evidence type="ECO:0000256" key="6">
    <source>
        <dbReference type="ARBA" id="ARBA00022989"/>
    </source>
</evidence>
<keyword evidence="6 11" id="KW-1133">Transmembrane helix</keyword>
<evidence type="ECO:0000256" key="11">
    <source>
        <dbReference type="HAMAP-Rule" id="MF_01117"/>
    </source>
</evidence>
<dbReference type="HOGENOM" id="CLU_105710_0_0_2"/>
<gene>
    <name evidence="11" type="primary">carS</name>
    <name evidence="12" type="ordered locus">Arcve_0687</name>
</gene>
<keyword evidence="10 11" id="KW-1208">Phospholipid metabolism</keyword>
<dbReference type="GO" id="GO:0043338">
    <property type="term" value="F:CDP-2,3-bis-(O-geranylgeranyl)-sn-glycerol synthase activity"/>
    <property type="evidence" value="ECO:0007669"/>
    <property type="project" value="UniProtKB-EC"/>
</dbReference>
<keyword evidence="8 11" id="KW-0472">Membrane</keyword>
<dbReference type="GO" id="GO:0005886">
    <property type="term" value="C:plasma membrane"/>
    <property type="evidence" value="ECO:0007669"/>
    <property type="project" value="UniProtKB-SubCell"/>
</dbReference>
<reference evidence="12 13" key="1">
    <citation type="submission" date="2011-03" db="EMBL/GenBank/DDBJ databases">
        <title>The complete genome of Archaeoglobus veneficus SNP6.</title>
        <authorList>
            <consortium name="US DOE Joint Genome Institute (JGI-PGF)"/>
            <person name="Lucas S."/>
            <person name="Copeland A."/>
            <person name="Lapidus A."/>
            <person name="Bruce D."/>
            <person name="Goodwin L."/>
            <person name="Pitluck S."/>
            <person name="Kyrpides N."/>
            <person name="Mavromatis K."/>
            <person name="Pagani I."/>
            <person name="Ivanova N."/>
            <person name="Mikhailova N."/>
            <person name="Lu M."/>
            <person name="Detter J.C."/>
            <person name="Tapia R."/>
            <person name="Han C."/>
            <person name="Land M."/>
            <person name="Hauser L."/>
            <person name="Markowitz V."/>
            <person name="Cheng J.-F."/>
            <person name="Hugenholtz P."/>
            <person name="Woyke T."/>
            <person name="Wu D."/>
            <person name="Spring S."/>
            <person name="Brambilla E."/>
            <person name="Klenk H.-P."/>
            <person name="Eisen J.A."/>
        </authorList>
    </citation>
    <scope>NUCLEOTIDE SEQUENCE [LARGE SCALE GENOMIC DNA]</scope>
    <source>
        <strain>SNP6</strain>
    </source>
</reference>
<proteinExistence type="inferred from homology"/>
<evidence type="ECO:0000256" key="3">
    <source>
        <dbReference type="ARBA" id="ARBA00022679"/>
    </source>
</evidence>
<keyword evidence="5 11" id="KW-0460">Magnesium</keyword>
<name>F2KR70_ARCVS</name>
<accession>F2KR70</accession>
<dbReference type="GeneID" id="10393785"/>
<dbReference type="EMBL" id="CP002588">
    <property type="protein sequence ID" value="AEA46707.1"/>
    <property type="molecule type" value="Genomic_DNA"/>
</dbReference>
<dbReference type="KEGG" id="ave:Arcve_0687"/>
<comment type="function">
    <text evidence="11">Catalyzes the formation of CDP-2,3-bis-(O-geranylgeranyl)-sn-glycerol (CDP-archaeol) from 2,3-bis-(O-geranylgeranyl)-sn-glycerol 1-phosphate (DGGGP) and CTP. This reaction is the third ether-bond-formation step in the biosynthesis of archaeal membrane lipids.</text>
</comment>
<keyword evidence="1 11" id="KW-1003">Cell membrane</keyword>
<keyword evidence="4 11" id="KW-0812">Transmembrane</keyword>
<dbReference type="InterPro" id="IPR002726">
    <property type="entry name" value="CarS_archaea"/>
</dbReference>
<keyword evidence="3 11" id="KW-0808">Transferase</keyword>
<evidence type="ECO:0000256" key="5">
    <source>
        <dbReference type="ARBA" id="ARBA00022842"/>
    </source>
</evidence>
<comment type="cofactor">
    <cofactor evidence="11">
        <name>Mg(2+)</name>
        <dbReference type="ChEBI" id="CHEBI:18420"/>
    </cofactor>
</comment>